<reference evidence="4 5" key="1">
    <citation type="journal article" date="2023" name="BMC Biol.">
        <title>The compact genome of the sponge Oopsacas minuta (Hexactinellida) is lacking key metazoan core genes.</title>
        <authorList>
            <person name="Santini S."/>
            <person name="Schenkelaars Q."/>
            <person name="Jourda C."/>
            <person name="Duchesne M."/>
            <person name="Belahbib H."/>
            <person name="Rocher C."/>
            <person name="Selva M."/>
            <person name="Riesgo A."/>
            <person name="Vervoort M."/>
            <person name="Leys S.P."/>
            <person name="Kodjabachian L."/>
            <person name="Le Bivic A."/>
            <person name="Borchiellini C."/>
            <person name="Claverie J.M."/>
            <person name="Renard E."/>
        </authorList>
    </citation>
    <scope>NUCLEOTIDE SEQUENCE [LARGE SCALE GENOMIC DNA]</scope>
    <source>
        <strain evidence="4">SPO-2</strain>
    </source>
</reference>
<dbReference type="InterPro" id="IPR038105">
    <property type="entry name" value="Kif23_Arf-bd_sf"/>
</dbReference>
<feature type="region of interest" description="Disordered" evidence="2">
    <location>
        <begin position="172"/>
        <end position="200"/>
    </location>
</feature>
<evidence type="ECO:0000256" key="2">
    <source>
        <dbReference type="SAM" id="MobiDB-lite"/>
    </source>
</evidence>
<feature type="coiled-coil region" evidence="1">
    <location>
        <begin position="27"/>
        <end position="103"/>
    </location>
</feature>
<gene>
    <name evidence="4" type="ORF">LOD99_13655</name>
</gene>
<dbReference type="EMBL" id="JAKMXF010000022">
    <property type="protein sequence ID" value="KAI6660931.1"/>
    <property type="molecule type" value="Genomic_DNA"/>
</dbReference>
<evidence type="ECO:0000313" key="5">
    <source>
        <dbReference type="Proteomes" id="UP001165289"/>
    </source>
</evidence>
<sequence length="324" mass="37664">MLQDQVRIKKRIKHELKQKQMILRKRLMDMGEELETLNSLLSKAKAQVSTKEREVIITSEKMKRMAKSNEQLQRTNEMLRLNCKELQEETNEKDSKFNQERDKREKLRTFLMNRVTAEKIDWENKLRLKVQKTEEEYMATIREQANMIQDQQGMLEQLKDIVLDKEERGLERRYRTPTAHRKRPSTDNNKWLQHNPSDSIKVDTLMQPSFKKKKTVQNPSCRTLSGKDIDRYVLTHQEEAADGDVMTHLYKGDVTRTRGGGAAVKFTDVELLENIDSHGKKSEFKVPKTPQTPHSKSRAGGKRYSVAIEGHPSGAPPAIVNRVV</sequence>
<evidence type="ECO:0000313" key="4">
    <source>
        <dbReference type="EMBL" id="KAI6660931.1"/>
    </source>
</evidence>
<feature type="region of interest" description="Disordered" evidence="2">
    <location>
        <begin position="280"/>
        <end position="324"/>
    </location>
</feature>
<protein>
    <recommendedName>
        <fullName evidence="3">Kinesin-like protein Kif23 Arf6-interacting domain-containing protein</fullName>
    </recommendedName>
</protein>
<dbReference type="Pfam" id="PF16540">
    <property type="entry name" value="MKLP1_Arf_bdg"/>
    <property type="match status" value="1"/>
</dbReference>
<organism evidence="4 5">
    <name type="scientific">Oopsacas minuta</name>
    <dbReference type="NCBI Taxonomy" id="111878"/>
    <lineage>
        <taxon>Eukaryota</taxon>
        <taxon>Metazoa</taxon>
        <taxon>Porifera</taxon>
        <taxon>Hexactinellida</taxon>
        <taxon>Hexasterophora</taxon>
        <taxon>Lyssacinosida</taxon>
        <taxon>Leucopsacidae</taxon>
        <taxon>Oopsacas</taxon>
    </lineage>
</organism>
<comment type="caution">
    <text evidence="4">The sequence shown here is derived from an EMBL/GenBank/DDBJ whole genome shotgun (WGS) entry which is preliminary data.</text>
</comment>
<keyword evidence="1" id="KW-0175">Coiled coil</keyword>
<evidence type="ECO:0000256" key="1">
    <source>
        <dbReference type="SAM" id="Coils"/>
    </source>
</evidence>
<keyword evidence="5" id="KW-1185">Reference proteome</keyword>
<feature type="domain" description="Kinesin-like protein Kif23 Arf6-interacting" evidence="3">
    <location>
        <begin position="179"/>
        <end position="276"/>
    </location>
</feature>
<dbReference type="InterPro" id="IPR032384">
    <property type="entry name" value="Kif23_Arf-bd"/>
</dbReference>
<feature type="compositionally biased region" description="Polar residues" evidence="2">
    <location>
        <begin position="186"/>
        <end position="198"/>
    </location>
</feature>
<evidence type="ECO:0000259" key="3">
    <source>
        <dbReference type="Pfam" id="PF16540"/>
    </source>
</evidence>
<accession>A0AAV7KII0</accession>
<dbReference type="AlphaFoldDB" id="A0AAV7KII0"/>
<dbReference type="Proteomes" id="UP001165289">
    <property type="component" value="Unassembled WGS sequence"/>
</dbReference>
<proteinExistence type="predicted"/>
<name>A0AAV7KII0_9METZ</name>
<dbReference type="Gene3D" id="2.60.40.4330">
    <property type="entry name" value="Kinesin-like protein Kif23, Arf6-interacting domain"/>
    <property type="match status" value="1"/>
</dbReference>